<feature type="transmembrane region" description="Helical" evidence="1">
    <location>
        <begin position="56"/>
        <end position="76"/>
    </location>
</feature>
<dbReference type="AlphaFoldDB" id="A0A6J4JS12"/>
<sequence length="172" mass="19562">MNPDSFRLLGSAVVSFLLSYMLMKAWLPFAPKRPGEVLLQAPLGFLQRVLVHRTQAMLLMAYVVIGSSPFLGSRIFIEGTEFIAVGGLVLILMLPLRYVFTDRGVAINNGVPRLYRQFRRFDVRPGKRWLASNVTVVLRGRKTDRGTHPSYPLFLPVTARDEVVRLLKRHVR</sequence>
<name>A0A6J4JS12_9CHLR</name>
<protein>
    <recommendedName>
        <fullName evidence="3">DUF5673 domain-containing protein</fullName>
    </recommendedName>
</protein>
<keyword evidence="1" id="KW-0812">Transmembrane</keyword>
<keyword evidence="1" id="KW-0472">Membrane</keyword>
<gene>
    <name evidence="2" type="ORF">AVDCRST_MAG77-4206</name>
</gene>
<feature type="transmembrane region" description="Helical" evidence="1">
    <location>
        <begin position="6"/>
        <end position="23"/>
    </location>
</feature>
<evidence type="ECO:0000256" key="1">
    <source>
        <dbReference type="SAM" id="Phobius"/>
    </source>
</evidence>
<proteinExistence type="predicted"/>
<organism evidence="2">
    <name type="scientific">uncultured Chloroflexota bacterium</name>
    <dbReference type="NCBI Taxonomy" id="166587"/>
    <lineage>
        <taxon>Bacteria</taxon>
        <taxon>Bacillati</taxon>
        <taxon>Chloroflexota</taxon>
        <taxon>environmental samples</taxon>
    </lineage>
</organism>
<keyword evidence="1" id="KW-1133">Transmembrane helix</keyword>
<accession>A0A6J4JS12</accession>
<reference evidence="2" key="1">
    <citation type="submission" date="2020-02" db="EMBL/GenBank/DDBJ databases">
        <authorList>
            <person name="Meier V. D."/>
        </authorList>
    </citation>
    <scope>NUCLEOTIDE SEQUENCE</scope>
    <source>
        <strain evidence="2">AVDCRST_MAG77</strain>
    </source>
</reference>
<dbReference type="EMBL" id="CADCTC010000226">
    <property type="protein sequence ID" value="CAA9285766.1"/>
    <property type="molecule type" value="Genomic_DNA"/>
</dbReference>
<feature type="transmembrane region" description="Helical" evidence="1">
    <location>
        <begin position="82"/>
        <end position="100"/>
    </location>
</feature>
<evidence type="ECO:0008006" key="3">
    <source>
        <dbReference type="Google" id="ProtNLM"/>
    </source>
</evidence>
<evidence type="ECO:0000313" key="2">
    <source>
        <dbReference type="EMBL" id="CAA9285766.1"/>
    </source>
</evidence>